<dbReference type="RefSeq" id="WP_125983670.1">
    <property type="nucleotide sequence ID" value="NZ_NGJS01000005.1"/>
</dbReference>
<dbReference type="OrthoDB" id="2199938at2"/>
<evidence type="ECO:0000313" key="1">
    <source>
        <dbReference type="EMBL" id="RST99353.1"/>
    </source>
</evidence>
<reference evidence="1 2" key="1">
    <citation type="submission" date="2017-05" db="EMBL/GenBank/DDBJ databases">
        <title>Vagococcus spp. assemblies.</title>
        <authorList>
            <person name="Gulvik C.A."/>
        </authorList>
    </citation>
    <scope>NUCLEOTIDE SEQUENCE [LARGE SCALE GENOMIC DNA]</scope>
    <source>
        <strain evidence="1 2">SS1995</strain>
    </source>
</reference>
<gene>
    <name evidence="1" type="ORF">CBF37_05120</name>
</gene>
<dbReference type="Proteomes" id="UP000287857">
    <property type="component" value="Unassembled WGS sequence"/>
</dbReference>
<comment type="caution">
    <text evidence="1">The sequence shown here is derived from an EMBL/GenBank/DDBJ whole genome shotgun (WGS) entry which is preliminary data.</text>
</comment>
<sequence length="87" mass="9747">MAKKSLTVKDITGNLLTTNLYIENGTLIVVYNNTERKIYTDIAFFEIVTDGETLLLNFSINGTDHNYNESIDLSTVHNINGVLVRPV</sequence>
<dbReference type="EMBL" id="NGJS01000005">
    <property type="protein sequence ID" value="RST99353.1"/>
    <property type="molecule type" value="Genomic_DNA"/>
</dbReference>
<evidence type="ECO:0000313" key="2">
    <source>
        <dbReference type="Proteomes" id="UP000287857"/>
    </source>
</evidence>
<organism evidence="1 2">
    <name type="scientific">Vagococcus vulneris</name>
    <dbReference type="NCBI Taxonomy" id="1977869"/>
    <lineage>
        <taxon>Bacteria</taxon>
        <taxon>Bacillati</taxon>
        <taxon>Bacillota</taxon>
        <taxon>Bacilli</taxon>
        <taxon>Lactobacillales</taxon>
        <taxon>Enterococcaceae</taxon>
        <taxon>Vagococcus</taxon>
    </lineage>
</organism>
<proteinExistence type="predicted"/>
<keyword evidence="2" id="KW-1185">Reference proteome</keyword>
<protein>
    <submittedName>
        <fullName evidence="1">Uncharacterized protein</fullName>
    </submittedName>
</protein>
<dbReference type="AlphaFoldDB" id="A0A429ZZD2"/>
<name>A0A429ZZD2_9ENTE</name>
<accession>A0A429ZZD2</accession>